<dbReference type="KEGG" id="cdep:91084990"/>
<reference evidence="2" key="2">
    <citation type="journal article" date="2022" name="Elife">
        <title>Obligate sexual reproduction of a homothallic fungus closely related to the Cryptococcus pathogenic species complex.</title>
        <authorList>
            <person name="Passer A.R."/>
            <person name="Clancey S.A."/>
            <person name="Shea T."/>
            <person name="David-Palma M."/>
            <person name="Averette A.F."/>
            <person name="Boekhout T."/>
            <person name="Porcel B.M."/>
            <person name="Nowrousian M."/>
            <person name="Cuomo C.A."/>
            <person name="Sun S."/>
            <person name="Heitman J."/>
            <person name="Coelho M.A."/>
        </authorList>
    </citation>
    <scope>NUCLEOTIDE SEQUENCE</scope>
    <source>
        <strain evidence="2">CBS 7841</strain>
    </source>
</reference>
<accession>A0AAJ8JNM0</accession>
<organism evidence="2 3">
    <name type="scientific">Cryptococcus depauperatus CBS 7841</name>
    <dbReference type="NCBI Taxonomy" id="1295531"/>
    <lineage>
        <taxon>Eukaryota</taxon>
        <taxon>Fungi</taxon>
        <taxon>Dikarya</taxon>
        <taxon>Basidiomycota</taxon>
        <taxon>Agaricomycotina</taxon>
        <taxon>Tremellomycetes</taxon>
        <taxon>Tremellales</taxon>
        <taxon>Cryptococcaceae</taxon>
        <taxon>Cryptococcus</taxon>
    </lineage>
</organism>
<dbReference type="AlphaFoldDB" id="A0AAJ8JNM0"/>
<evidence type="ECO:0000313" key="3">
    <source>
        <dbReference type="Proteomes" id="UP000094043"/>
    </source>
</evidence>
<name>A0AAJ8JNM0_9TREE</name>
<reference evidence="2" key="1">
    <citation type="submission" date="2016-06" db="EMBL/GenBank/DDBJ databases">
        <authorList>
            <person name="Cuomo C."/>
            <person name="Litvintseva A."/>
            <person name="Heitman J."/>
            <person name="Chen Y."/>
            <person name="Sun S."/>
            <person name="Springer D."/>
            <person name="Dromer F."/>
            <person name="Young S."/>
            <person name="Zeng Q."/>
            <person name="Chapman S."/>
            <person name="Gujja S."/>
            <person name="Saif S."/>
            <person name="Birren B."/>
        </authorList>
    </citation>
    <scope>NUCLEOTIDE SEQUENCE</scope>
    <source>
        <strain evidence="2">CBS 7841</strain>
    </source>
</reference>
<feature type="compositionally biased region" description="Polar residues" evidence="1">
    <location>
        <begin position="1"/>
        <end position="15"/>
    </location>
</feature>
<feature type="region of interest" description="Disordered" evidence="1">
    <location>
        <begin position="38"/>
        <end position="132"/>
    </location>
</feature>
<protein>
    <submittedName>
        <fullName evidence="2">Uncharacterized protein</fullName>
    </submittedName>
</protein>
<evidence type="ECO:0000256" key="1">
    <source>
        <dbReference type="SAM" id="MobiDB-lite"/>
    </source>
</evidence>
<feature type="compositionally biased region" description="Basic and acidic residues" evidence="1">
    <location>
        <begin position="171"/>
        <end position="181"/>
    </location>
</feature>
<keyword evidence="3" id="KW-1185">Reference proteome</keyword>
<feature type="compositionally biased region" description="Polar residues" evidence="1">
    <location>
        <begin position="111"/>
        <end position="129"/>
    </location>
</feature>
<sequence length="645" mass="71230">MSAIDTSAPVTTESLFPSPVSISDDEYSILSESSWMEIETSSAGPSAFGGLSDDSISGEHGLDHDSRSDVSTSSFEGSIDDREQLENNLNYNNEDNDETPSLSLIGGPRDFSSSKLDPSQMGSSVDTIHQNFNSNSSSQVQLIYPDPGFSFSASTVLPTVQSFSGPKRSRSRAETHFENDKTGSTALHRVRSSTFVKDKSGDKSCKLWAPDAPCVGEYKRLESIESIQQWSDVQTDIPKVGVAKQVDKDLKQAVVGESQGRNDNRVSANGQHLTSRWSSFARWSLISALLLAMIGTYGPSVYSVTKASTRITQSYLEAKASIWEHRLVSPFLASSVSEPPKKFVPVTSGSEYQLIKHALSAFSTVHIKAFSAPHAHTTAPTKRKEPVREMHGRHTHQSIVRSVSLKEESSLSIVVSSKALIPRAKKWTHNLINSKPIPRVESSLVAQRLDPYNKESKRIHDLSAYLFANLPPRFLQFYTTAKYFALTNFRTLSHALSEEFDELFAALKYVIKATQNTSSLVLLHATRGAQNLRNTLLPLLQSRYILNLASTESSIEAEANLLNRRFGNSLREIAKMFKTQTSGFKETTTNSLRKAKKGLKRCTRGPKEATSGNKRMIGDDASLSCYQRSSTWSDPLDGFLSLLDF</sequence>
<proteinExistence type="predicted"/>
<reference evidence="2" key="3">
    <citation type="submission" date="2024-01" db="EMBL/GenBank/DDBJ databases">
        <authorList>
            <person name="Coelho M.A."/>
            <person name="David-Palma M."/>
            <person name="Shea T."/>
            <person name="Sun S."/>
            <person name="Cuomo C.A."/>
            <person name="Heitman J."/>
        </authorList>
    </citation>
    <scope>NUCLEOTIDE SEQUENCE</scope>
    <source>
        <strain evidence="2">CBS 7841</strain>
    </source>
</reference>
<dbReference type="EMBL" id="CP143784">
    <property type="protein sequence ID" value="WVN85627.1"/>
    <property type="molecule type" value="Genomic_DNA"/>
</dbReference>
<feature type="region of interest" description="Disordered" evidence="1">
    <location>
        <begin position="1"/>
        <end position="21"/>
    </location>
</feature>
<evidence type="ECO:0000313" key="2">
    <source>
        <dbReference type="EMBL" id="WVN85627.1"/>
    </source>
</evidence>
<gene>
    <name evidence="2" type="ORF">L203_100776</name>
</gene>
<dbReference type="GeneID" id="91084990"/>
<dbReference type="Proteomes" id="UP000094043">
    <property type="component" value="Chromosome 1"/>
</dbReference>
<feature type="region of interest" description="Disordered" evidence="1">
    <location>
        <begin position="373"/>
        <end position="394"/>
    </location>
</feature>
<dbReference type="RefSeq" id="XP_066066327.1">
    <property type="nucleotide sequence ID" value="XM_066210230.1"/>
</dbReference>
<feature type="region of interest" description="Disordered" evidence="1">
    <location>
        <begin position="161"/>
        <end position="184"/>
    </location>
</feature>
<feature type="compositionally biased region" description="Basic and acidic residues" evidence="1">
    <location>
        <begin position="382"/>
        <end position="392"/>
    </location>
</feature>